<comment type="caution">
    <text evidence="2">The sequence shown here is derived from an EMBL/GenBank/DDBJ whole genome shotgun (WGS) entry which is preliminary data.</text>
</comment>
<gene>
    <name evidence="2" type="ORF">HD595_002066</name>
</gene>
<keyword evidence="1" id="KW-0812">Transmembrane</keyword>
<keyword evidence="1" id="KW-1133">Transmembrane helix</keyword>
<evidence type="ECO:0000313" key="2">
    <source>
        <dbReference type="EMBL" id="MCP2345944.1"/>
    </source>
</evidence>
<name>A0ABT1JW10_9ACTN</name>
<organism evidence="2 3">
    <name type="scientific">Nonomuraea roseoviolacea subsp. carminata</name>
    <dbReference type="NCBI Taxonomy" id="160689"/>
    <lineage>
        <taxon>Bacteria</taxon>
        <taxon>Bacillati</taxon>
        <taxon>Actinomycetota</taxon>
        <taxon>Actinomycetes</taxon>
        <taxon>Streptosporangiales</taxon>
        <taxon>Streptosporangiaceae</taxon>
        <taxon>Nonomuraea</taxon>
    </lineage>
</organism>
<keyword evidence="1" id="KW-0472">Membrane</keyword>
<feature type="transmembrane region" description="Helical" evidence="1">
    <location>
        <begin position="124"/>
        <end position="146"/>
    </location>
</feature>
<dbReference type="Proteomes" id="UP001320766">
    <property type="component" value="Unassembled WGS sequence"/>
</dbReference>
<reference evidence="2 3" key="1">
    <citation type="submission" date="2022-06" db="EMBL/GenBank/DDBJ databases">
        <title>Sequencing the genomes of 1000 actinobacteria strains.</title>
        <authorList>
            <person name="Klenk H.-P."/>
        </authorList>
    </citation>
    <scope>NUCLEOTIDE SEQUENCE [LARGE SCALE GENOMIC DNA]</scope>
    <source>
        <strain evidence="2 3">DSM 44170</strain>
    </source>
</reference>
<keyword evidence="3" id="KW-1185">Reference proteome</keyword>
<feature type="transmembrane region" description="Helical" evidence="1">
    <location>
        <begin position="175"/>
        <end position="193"/>
    </location>
</feature>
<dbReference type="EMBL" id="JAMZEC010000001">
    <property type="protein sequence ID" value="MCP2345944.1"/>
    <property type="molecule type" value="Genomic_DNA"/>
</dbReference>
<accession>A0ABT1JW10</accession>
<evidence type="ECO:0000256" key="1">
    <source>
        <dbReference type="SAM" id="Phobius"/>
    </source>
</evidence>
<evidence type="ECO:0000313" key="3">
    <source>
        <dbReference type="Proteomes" id="UP001320766"/>
    </source>
</evidence>
<protein>
    <submittedName>
        <fullName evidence="2">Uncharacterized protein YukE</fullName>
    </submittedName>
</protein>
<dbReference type="RefSeq" id="WP_253767929.1">
    <property type="nucleotide sequence ID" value="NZ_BAAAVE010000032.1"/>
</dbReference>
<proteinExistence type="predicted"/>
<sequence>MADEKVMLGAIATTTVAAGLIGGKWPWYVVALMGTCYGHITGMGNATNLWRTKEAHGLIEELDDLKTEMAAFKKRLKDEGKWEGGAWDTFEDAYDKFRQGVDALAELRNLNGAGVEATQKAFKVLAILFNVVAGVMLAVGIAMVWARLHPAGRVAAVLLSNSAGSTATSTTRASVWKLVKILGIFAGVLYMAIKQTEMTGKFFPLMDKGLPTEMSALKSGNGLPPFSGTELQYDKNLGLTQKMDDPSKSMQI</sequence>